<feature type="transmembrane region" description="Helical" evidence="1">
    <location>
        <begin position="271"/>
        <end position="290"/>
    </location>
</feature>
<dbReference type="PANTHER" id="PTHR47123:SF15">
    <property type="entry name" value="F-BOX PROTEIN SKIP23"/>
    <property type="match status" value="1"/>
</dbReference>
<organism evidence="2 3">
    <name type="scientific">Rubus argutus</name>
    <name type="common">Southern blackberry</name>
    <dbReference type="NCBI Taxonomy" id="59490"/>
    <lineage>
        <taxon>Eukaryota</taxon>
        <taxon>Viridiplantae</taxon>
        <taxon>Streptophyta</taxon>
        <taxon>Embryophyta</taxon>
        <taxon>Tracheophyta</taxon>
        <taxon>Spermatophyta</taxon>
        <taxon>Magnoliopsida</taxon>
        <taxon>eudicotyledons</taxon>
        <taxon>Gunneridae</taxon>
        <taxon>Pentapetalae</taxon>
        <taxon>rosids</taxon>
        <taxon>fabids</taxon>
        <taxon>Rosales</taxon>
        <taxon>Rosaceae</taxon>
        <taxon>Rosoideae</taxon>
        <taxon>Rosoideae incertae sedis</taxon>
        <taxon>Rubus</taxon>
    </lineage>
</organism>
<proteinExistence type="predicted"/>
<evidence type="ECO:0000313" key="3">
    <source>
        <dbReference type="Proteomes" id="UP001457282"/>
    </source>
</evidence>
<evidence type="ECO:0000256" key="1">
    <source>
        <dbReference type="SAM" id="Phobius"/>
    </source>
</evidence>
<keyword evidence="1" id="KW-0472">Membrane</keyword>
<keyword evidence="1" id="KW-0812">Transmembrane</keyword>
<dbReference type="PANTHER" id="PTHR47123">
    <property type="entry name" value="F-BOX PROTEIN SKIP23"/>
    <property type="match status" value="1"/>
</dbReference>
<accession>A0AAW1W4K1</accession>
<dbReference type="Proteomes" id="UP001457282">
    <property type="component" value="Unassembled WGS sequence"/>
</dbReference>
<evidence type="ECO:0000313" key="2">
    <source>
        <dbReference type="EMBL" id="KAK9913660.1"/>
    </source>
</evidence>
<dbReference type="AlphaFoldDB" id="A0AAW1W4K1"/>
<keyword evidence="1" id="KW-1133">Transmembrane helix</keyword>
<name>A0AAW1W4K1_RUBAR</name>
<dbReference type="InterPro" id="IPR051304">
    <property type="entry name" value="SCF_F-box_domain"/>
</dbReference>
<keyword evidence="3" id="KW-1185">Reference proteome</keyword>
<sequence>MKFFKRSILPGKVRSWRSTKSSHAFHLPPNYQGLQGHAFAAESKVRITKSITSTTLWVRESLVYHLAPSSSHDRDDRGWVVKVEKGNKHSNHMMMLHPHSATPFHIQQMPKPVGFQKVLNSLDFHAFELAKAYRVYSDVKSGSESPMLGYRMVISPLTAVLMIIAMGELYHCKLNNLDDDHIVKCNPVGWFPAYDDDVIFYKEKFYVVGEETVVYDSSLIPITVTIKLPQVFKLSKTVNHEEQWVEMESLDDRILFVRIDSRFSVSAKDFLDAKGIAFIFILNFVVFYTAPNFAPISWIPRALLVLPSVLLCELA</sequence>
<protein>
    <submittedName>
        <fullName evidence="2">Uncharacterized protein</fullName>
    </submittedName>
</protein>
<comment type="caution">
    <text evidence="2">The sequence shown here is derived from an EMBL/GenBank/DDBJ whole genome shotgun (WGS) entry which is preliminary data.</text>
</comment>
<dbReference type="EMBL" id="JBEDUW010000007">
    <property type="protein sequence ID" value="KAK9913660.1"/>
    <property type="molecule type" value="Genomic_DNA"/>
</dbReference>
<reference evidence="2 3" key="1">
    <citation type="journal article" date="2023" name="G3 (Bethesda)">
        <title>A chromosome-length genome assembly and annotation of blackberry (Rubus argutus, cv. 'Hillquist').</title>
        <authorList>
            <person name="Bruna T."/>
            <person name="Aryal R."/>
            <person name="Dudchenko O."/>
            <person name="Sargent D.J."/>
            <person name="Mead D."/>
            <person name="Buti M."/>
            <person name="Cavallini A."/>
            <person name="Hytonen T."/>
            <person name="Andres J."/>
            <person name="Pham M."/>
            <person name="Weisz D."/>
            <person name="Mascagni F."/>
            <person name="Usai G."/>
            <person name="Natali L."/>
            <person name="Bassil N."/>
            <person name="Fernandez G.E."/>
            <person name="Lomsadze A."/>
            <person name="Armour M."/>
            <person name="Olukolu B."/>
            <person name="Poorten T."/>
            <person name="Britton C."/>
            <person name="Davik J."/>
            <person name="Ashrafi H."/>
            <person name="Aiden E.L."/>
            <person name="Borodovsky M."/>
            <person name="Worthington M."/>
        </authorList>
    </citation>
    <scope>NUCLEOTIDE SEQUENCE [LARGE SCALE GENOMIC DNA]</scope>
    <source>
        <strain evidence="2">PI 553951</strain>
    </source>
</reference>
<gene>
    <name evidence="2" type="ORF">M0R45_037470</name>
</gene>